<accession>A0A411NIT3</accession>
<dbReference type="Pfam" id="PF01348">
    <property type="entry name" value="Intron_maturas2"/>
    <property type="match status" value="1"/>
</dbReference>
<organism evidence="10">
    <name type="scientific">Pteris vittata</name>
    <name type="common">Chinese ladder brake</name>
    <dbReference type="NCBI Taxonomy" id="13821"/>
    <lineage>
        <taxon>Eukaryota</taxon>
        <taxon>Viridiplantae</taxon>
        <taxon>Streptophyta</taxon>
        <taxon>Embryophyta</taxon>
        <taxon>Tracheophyta</taxon>
        <taxon>Polypodiopsida</taxon>
        <taxon>Polypodiidae</taxon>
        <taxon>Polypodiales</taxon>
        <taxon>Pteridineae</taxon>
        <taxon>Pteridaceae</taxon>
        <taxon>Pteridoideae</taxon>
        <taxon>Pteris</taxon>
        <taxon>Pteris subgen. Pteris</taxon>
        <taxon>Pteris sect. Pteris</taxon>
    </lineage>
</organism>
<proteinExistence type="inferred from homology"/>
<dbReference type="GO" id="GO:0009507">
    <property type="term" value="C:chloroplast"/>
    <property type="evidence" value="ECO:0007669"/>
    <property type="project" value="UniProtKB-SubCell"/>
</dbReference>
<keyword evidence="2 7" id="KW-0934">Plastid</keyword>
<dbReference type="GO" id="GO:0003723">
    <property type="term" value="F:RNA binding"/>
    <property type="evidence" value="ECO:0007669"/>
    <property type="project" value="UniProtKB-KW"/>
</dbReference>
<comment type="function">
    <text evidence="6 7">Usually encoded in the trnK tRNA gene intron. Probably assists in splicing its own and other chloroplast group II introns.</text>
</comment>
<feature type="domain" description="Maturase MatK N-terminal" evidence="9">
    <location>
        <begin position="16"/>
        <end position="329"/>
    </location>
</feature>
<evidence type="ECO:0000256" key="2">
    <source>
        <dbReference type="ARBA" id="ARBA00022640"/>
    </source>
</evidence>
<evidence type="ECO:0000259" key="9">
    <source>
        <dbReference type="Pfam" id="PF01824"/>
    </source>
</evidence>
<dbReference type="PANTHER" id="PTHR34811">
    <property type="entry name" value="MATURASE K"/>
    <property type="match status" value="1"/>
</dbReference>
<evidence type="ECO:0000313" key="11">
    <source>
        <dbReference type="EMBL" id="QBF44569.1"/>
    </source>
</evidence>
<dbReference type="InterPro" id="IPR024937">
    <property type="entry name" value="Domain_X"/>
</dbReference>
<geneLocation type="chloroplast" evidence="10"/>
<dbReference type="GO" id="GO:0008033">
    <property type="term" value="P:tRNA processing"/>
    <property type="evidence" value="ECO:0007669"/>
    <property type="project" value="UniProtKB-KW"/>
</dbReference>
<feature type="domain" description="Domain X" evidence="8">
    <location>
        <begin position="357"/>
        <end position="453"/>
    </location>
</feature>
<evidence type="ECO:0000256" key="7">
    <source>
        <dbReference type="RuleBase" id="RU004226"/>
    </source>
</evidence>
<keyword evidence="5 6" id="KW-0694">RNA-binding</keyword>
<dbReference type="EMBL" id="MH173082">
    <property type="protein sequence ID" value="AYW15793.1"/>
    <property type="molecule type" value="Genomic_DNA"/>
</dbReference>
<dbReference type="GO" id="GO:0006397">
    <property type="term" value="P:mRNA processing"/>
    <property type="evidence" value="ECO:0007669"/>
    <property type="project" value="UniProtKB-KW"/>
</dbReference>
<keyword evidence="7 10" id="KW-0150">Chloroplast</keyword>
<gene>
    <name evidence="6 10" type="primary">matK</name>
</gene>
<dbReference type="GO" id="GO:0008380">
    <property type="term" value="P:RNA splicing"/>
    <property type="evidence" value="ECO:0007669"/>
    <property type="project" value="UniProtKB-UniRule"/>
</dbReference>
<evidence type="ECO:0000256" key="1">
    <source>
        <dbReference type="ARBA" id="ARBA00006621"/>
    </source>
</evidence>
<comment type="subcellular location">
    <subcellularLocation>
        <location evidence="6">Plastid</location>
        <location evidence="6">Chloroplast</location>
    </subcellularLocation>
</comment>
<evidence type="ECO:0000313" key="10">
    <source>
        <dbReference type="EMBL" id="AYW15793.1"/>
    </source>
</evidence>
<evidence type="ECO:0000256" key="6">
    <source>
        <dbReference type="HAMAP-Rule" id="MF_01390"/>
    </source>
</evidence>
<keyword evidence="3 6" id="KW-0507">mRNA processing</keyword>
<protein>
    <recommendedName>
        <fullName evidence="6">Maturase K</fullName>
    </recommendedName>
    <alternativeName>
        <fullName evidence="6">Intron maturase</fullName>
    </alternativeName>
</protein>
<dbReference type="InterPro" id="IPR002866">
    <property type="entry name" value="Maturase_MatK"/>
</dbReference>
<evidence type="ECO:0000259" key="8">
    <source>
        <dbReference type="Pfam" id="PF01348"/>
    </source>
</evidence>
<evidence type="ECO:0000256" key="3">
    <source>
        <dbReference type="ARBA" id="ARBA00022664"/>
    </source>
</evidence>
<dbReference type="InterPro" id="IPR024942">
    <property type="entry name" value="Maturase_MatK_N"/>
</dbReference>
<dbReference type="AlphaFoldDB" id="A0A3G5CSF0"/>
<dbReference type="HAMAP" id="MF_01390">
    <property type="entry name" value="MatK"/>
    <property type="match status" value="1"/>
</dbReference>
<accession>A0A3G5CSF0</accession>
<comment type="similarity">
    <text evidence="1 6">Belongs to the intron maturase 2 family. MatK subfamily.</text>
</comment>
<keyword evidence="4 6" id="KW-0819">tRNA processing</keyword>
<reference evidence="11" key="2">
    <citation type="journal article" date="2018" name="Mitochondrial DNA Part B Resour">
        <title>The first complete chloroplast genome of Pteris vittata (Pteridaceae), an arsenic hyperaccumulating fern.</title>
        <authorList>
            <person name="Zeng H."/>
            <person name="Li M."/>
            <person name="Xu R."/>
            <person name="Liu S."/>
            <person name="Wang Z."/>
            <person name="Wang T."/>
            <person name="Su Y."/>
        </authorList>
    </citation>
    <scope>NUCLEOTIDE SEQUENCE</scope>
</reference>
<reference evidence="10" key="1">
    <citation type="journal article" date="2018" name="Genome Biol. Evol.">
        <title>Mobile Elements Shape Plastome Evolution in Ferns.</title>
        <authorList>
            <person name="Robison T.A."/>
            <person name="Grusz A.L."/>
            <person name="Wolf P.G."/>
            <person name="Mower J.P."/>
            <person name="Fauskee B.D."/>
            <person name="Sosa K."/>
            <person name="Schuettpelz E.L."/>
        </authorList>
    </citation>
    <scope>NUCLEOTIDE SEQUENCE</scope>
</reference>
<name>A0A3G5CSF0_PTEVI</name>
<evidence type="ECO:0000256" key="5">
    <source>
        <dbReference type="ARBA" id="ARBA00022884"/>
    </source>
</evidence>
<dbReference type="EMBL" id="MH500228">
    <property type="protein sequence ID" value="QBF44569.1"/>
    <property type="molecule type" value="Genomic_DNA"/>
</dbReference>
<dbReference type="PANTHER" id="PTHR34811:SF1">
    <property type="entry name" value="MATURASE K"/>
    <property type="match status" value="1"/>
</dbReference>
<evidence type="ECO:0000256" key="4">
    <source>
        <dbReference type="ARBA" id="ARBA00022694"/>
    </source>
</evidence>
<sequence>MKATYEFFTKKGASRKYEEFNTNRDCSSYPSLLLLEETFYLMNGKQRSNGPDISGSWSTVAVKRLIDNVRELNYLKFDDSEFVRNQTDELDKNLYFYPLLEIICLALDVSLFHHRGVETISVLKMSQSIHSIFLFLEDRFPKSNHVLKTELPQNLHLETSIRLFRRQIKDVLFPHLIRIVSYRDKIFCGRTLSSFKQKGGSIFHTLFQNFHTYDIDLLLLNPWKQGCKSQVNYYLPIDRHNINRKARYAPTYKLESNATGIDSYFNRSSCIHYGRFGNKFIIASRGTCYFVRKWFYHFSIIFKNHFHYRTRFNQPRLELLSINFVLFLGYVLNARSVSKNVRVETPMGLYISISSEEKLYPKIPILIIIKVLMKQKFCDSNGRPIGKSAWTALTDDEIFHRYVQLWQVFSLYYSASTSRCNLRRLRYILQISCGSTLTGKHRSTTRFFQRRFNLDIRSHFFILSSKSECLRNRRLWCLSLVRSVLSNLSKIVSSELGF</sequence>
<dbReference type="Pfam" id="PF01824">
    <property type="entry name" value="MatK_N"/>
    <property type="match status" value="1"/>
</dbReference>